<sequence>MPSSYLYVSVSLYLPLCLFLSVLSYTTATADGGFFLPLRLVASSDDRIICGNGSDQHVGVPSPSASISASGT</sequence>
<dbReference type="EMBL" id="CM042014">
    <property type="protein sequence ID" value="KAI3724072.1"/>
    <property type="molecule type" value="Genomic_DNA"/>
</dbReference>
<gene>
    <name evidence="1" type="ORF">L2E82_35837</name>
</gene>
<evidence type="ECO:0000313" key="2">
    <source>
        <dbReference type="Proteomes" id="UP001055811"/>
    </source>
</evidence>
<reference evidence="1 2" key="2">
    <citation type="journal article" date="2022" name="Mol. Ecol. Resour.">
        <title>The genomes of chicory, endive, great burdock and yacon provide insights into Asteraceae paleo-polyploidization history and plant inulin production.</title>
        <authorList>
            <person name="Fan W."/>
            <person name="Wang S."/>
            <person name="Wang H."/>
            <person name="Wang A."/>
            <person name="Jiang F."/>
            <person name="Liu H."/>
            <person name="Zhao H."/>
            <person name="Xu D."/>
            <person name="Zhang Y."/>
        </authorList>
    </citation>
    <scope>NUCLEOTIDE SEQUENCE [LARGE SCALE GENOMIC DNA]</scope>
    <source>
        <strain evidence="2">cv. Punajuju</strain>
        <tissue evidence="1">Leaves</tissue>
    </source>
</reference>
<evidence type="ECO:0000313" key="1">
    <source>
        <dbReference type="EMBL" id="KAI3724072.1"/>
    </source>
</evidence>
<comment type="caution">
    <text evidence="1">The sequence shown here is derived from an EMBL/GenBank/DDBJ whole genome shotgun (WGS) entry which is preliminary data.</text>
</comment>
<organism evidence="1 2">
    <name type="scientific">Cichorium intybus</name>
    <name type="common">Chicory</name>
    <dbReference type="NCBI Taxonomy" id="13427"/>
    <lineage>
        <taxon>Eukaryota</taxon>
        <taxon>Viridiplantae</taxon>
        <taxon>Streptophyta</taxon>
        <taxon>Embryophyta</taxon>
        <taxon>Tracheophyta</taxon>
        <taxon>Spermatophyta</taxon>
        <taxon>Magnoliopsida</taxon>
        <taxon>eudicotyledons</taxon>
        <taxon>Gunneridae</taxon>
        <taxon>Pentapetalae</taxon>
        <taxon>asterids</taxon>
        <taxon>campanulids</taxon>
        <taxon>Asterales</taxon>
        <taxon>Asteraceae</taxon>
        <taxon>Cichorioideae</taxon>
        <taxon>Cichorieae</taxon>
        <taxon>Cichoriinae</taxon>
        <taxon>Cichorium</taxon>
    </lineage>
</organism>
<accession>A0ACB9BQ03</accession>
<keyword evidence="2" id="KW-1185">Reference proteome</keyword>
<reference evidence="2" key="1">
    <citation type="journal article" date="2022" name="Mol. Ecol. Resour.">
        <title>The genomes of chicory, endive, great burdock and yacon provide insights into Asteraceae palaeo-polyploidization history and plant inulin production.</title>
        <authorList>
            <person name="Fan W."/>
            <person name="Wang S."/>
            <person name="Wang H."/>
            <person name="Wang A."/>
            <person name="Jiang F."/>
            <person name="Liu H."/>
            <person name="Zhao H."/>
            <person name="Xu D."/>
            <person name="Zhang Y."/>
        </authorList>
    </citation>
    <scope>NUCLEOTIDE SEQUENCE [LARGE SCALE GENOMIC DNA]</scope>
    <source>
        <strain evidence="2">cv. Punajuju</strain>
    </source>
</reference>
<protein>
    <submittedName>
        <fullName evidence="1">Uncharacterized protein</fullName>
    </submittedName>
</protein>
<proteinExistence type="predicted"/>
<dbReference type="Proteomes" id="UP001055811">
    <property type="component" value="Linkage Group LG06"/>
</dbReference>
<name>A0ACB9BQ03_CICIN</name>